<sequence length="102" mass="11351">MYPHKMISVLLLSALKPSANAWDLTINYISFPAVTYTGSGNVGCQNVTRYAAVDNFTLDATEPHIAYLYRDEGCRESVAAGSLGTHSVNGEVVRRYMVYRWN</sequence>
<gene>
    <name evidence="2" type="ORF">P167DRAFT_540534</name>
</gene>
<reference evidence="2 3" key="1">
    <citation type="journal article" date="2018" name="Nat. Ecol. Evol.">
        <title>Pezizomycetes genomes reveal the molecular basis of ectomycorrhizal truffle lifestyle.</title>
        <authorList>
            <person name="Murat C."/>
            <person name="Payen T."/>
            <person name="Noel B."/>
            <person name="Kuo A."/>
            <person name="Morin E."/>
            <person name="Chen J."/>
            <person name="Kohler A."/>
            <person name="Krizsan K."/>
            <person name="Balestrini R."/>
            <person name="Da Silva C."/>
            <person name="Montanini B."/>
            <person name="Hainaut M."/>
            <person name="Levati E."/>
            <person name="Barry K.W."/>
            <person name="Belfiori B."/>
            <person name="Cichocki N."/>
            <person name="Clum A."/>
            <person name="Dockter R.B."/>
            <person name="Fauchery L."/>
            <person name="Guy J."/>
            <person name="Iotti M."/>
            <person name="Le Tacon F."/>
            <person name="Lindquist E.A."/>
            <person name="Lipzen A."/>
            <person name="Malagnac F."/>
            <person name="Mello A."/>
            <person name="Molinier V."/>
            <person name="Miyauchi S."/>
            <person name="Poulain J."/>
            <person name="Riccioni C."/>
            <person name="Rubini A."/>
            <person name="Sitrit Y."/>
            <person name="Splivallo R."/>
            <person name="Traeger S."/>
            <person name="Wang M."/>
            <person name="Zifcakova L."/>
            <person name="Wipf D."/>
            <person name="Zambonelli A."/>
            <person name="Paolocci F."/>
            <person name="Nowrousian M."/>
            <person name="Ottonello S."/>
            <person name="Baldrian P."/>
            <person name="Spatafora J.W."/>
            <person name="Henrissat B."/>
            <person name="Nagy L.G."/>
            <person name="Aury J.M."/>
            <person name="Wincker P."/>
            <person name="Grigoriev I.V."/>
            <person name="Bonfante P."/>
            <person name="Martin F.M."/>
        </authorList>
    </citation>
    <scope>NUCLEOTIDE SEQUENCE [LARGE SCALE GENOMIC DNA]</scope>
    <source>
        <strain evidence="2 3">CCBAS932</strain>
    </source>
</reference>
<evidence type="ECO:0000313" key="3">
    <source>
        <dbReference type="Proteomes" id="UP000277580"/>
    </source>
</evidence>
<keyword evidence="3" id="KW-1185">Reference proteome</keyword>
<feature type="chain" id="PRO_5018327915" evidence="1">
    <location>
        <begin position="22"/>
        <end position="102"/>
    </location>
</feature>
<feature type="signal peptide" evidence="1">
    <location>
        <begin position="1"/>
        <end position="21"/>
    </location>
</feature>
<evidence type="ECO:0000256" key="1">
    <source>
        <dbReference type="SAM" id="SignalP"/>
    </source>
</evidence>
<organism evidence="2 3">
    <name type="scientific">Morchella conica CCBAS932</name>
    <dbReference type="NCBI Taxonomy" id="1392247"/>
    <lineage>
        <taxon>Eukaryota</taxon>
        <taxon>Fungi</taxon>
        <taxon>Dikarya</taxon>
        <taxon>Ascomycota</taxon>
        <taxon>Pezizomycotina</taxon>
        <taxon>Pezizomycetes</taxon>
        <taxon>Pezizales</taxon>
        <taxon>Morchellaceae</taxon>
        <taxon>Morchella</taxon>
    </lineage>
</organism>
<dbReference type="AlphaFoldDB" id="A0A3N4KBL0"/>
<protein>
    <submittedName>
        <fullName evidence="2">Uncharacterized protein</fullName>
    </submittedName>
</protein>
<dbReference type="InParanoid" id="A0A3N4KBL0"/>
<keyword evidence="1" id="KW-0732">Signal</keyword>
<evidence type="ECO:0000313" key="2">
    <source>
        <dbReference type="EMBL" id="RPB06848.1"/>
    </source>
</evidence>
<name>A0A3N4KBL0_9PEZI</name>
<dbReference type="Proteomes" id="UP000277580">
    <property type="component" value="Unassembled WGS sequence"/>
</dbReference>
<proteinExistence type="predicted"/>
<dbReference type="EMBL" id="ML119213">
    <property type="protein sequence ID" value="RPB06848.1"/>
    <property type="molecule type" value="Genomic_DNA"/>
</dbReference>
<accession>A0A3N4KBL0</accession>